<organism evidence="2 4">
    <name type="scientific">Brevundimonas diminuta</name>
    <name type="common">Pseudomonas diminuta</name>
    <dbReference type="NCBI Taxonomy" id="293"/>
    <lineage>
        <taxon>Bacteria</taxon>
        <taxon>Pseudomonadati</taxon>
        <taxon>Pseudomonadota</taxon>
        <taxon>Alphaproteobacteria</taxon>
        <taxon>Caulobacterales</taxon>
        <taxon>Caulobacteraceae</taxon>
        <taxon>Brevundimonas</taxon>
    </lineage>
</organism>
<evidence type="ECO:0000313" key="5">
    <source>
        <dbReference type="Proteomes" id="UP000596117"/>
    </source>
</evidence>
<dbReference type="InterPro" id="IPR001387">
    <property type="entry name" value="Cro/C1-type_HTH"/>
</dbReference>
<dbReference type="EMBL" id="CP035093">
    <property type="protein sequence ID" value="QAT13862.1"/>
    <property type="molecule type" value="Genomic_DNA"/>
</dbReference>
<sequence length="71" mass="7967">MSEPNLTPLANWMSKQGVRDQWLADKLSCTQSQVSRIRRGINKPSAERAFLIEKLSRGKVKAAELLTGQRA</sequence>
<dbReference type="KEGG" id="bdm:EQG53_05525"/>
<dbReference type="InterPro" id="IPR010982">
    <property type="entry name" value="Lambda_DNA-bd_dom_sf"/>
</dbReference>
<dbReference type="CDD" id="cd00093">
    <property type="entry name" value="HTH_XRE"/>
    <property type="match status" value="1"/>
</dbReference>
<reference evidence="3 5" key="2">
    <citation type="submission" date="2020-12" db="EMBL/GenBank/DDBJ databases">
        <title>FDA dAtabase for Regulatory Grade micrObial Sequences (FDA-ARGOS): Supporting development and validation of Infectious Disease Dx tests.</title>
        <authorList>
            <person name="Kerrigan L."/>
            <person name="Long C."/>
            <person name="Tallon L."/>
            <person name="Sadzewicz L."/>
            <person name="Zhao X."/>
            <person name="Boylan J."/>
            <person name="Ott S."/>
            <person name="Bowen H."/>
            <person name="Vavikolanu K."/>
            <person name="Mehta A."/>
            <person name="Aluvathingal J."/>
            <person name="Nadendla S."/>
            <person name="Yan Y."/>
            <person name="Sichtig H."/>
        </authorList>
    </citation>
    <scope>NUCLEOTIDE SEQUENCE [LARGE SCALE GENOMIC DNA]</scope>
    <source>
        <strain evidence="3 5">FDAARGOS_1026</strain>
    </source>
</reference>
<gene>
    <name evidence="2" type="ORF">EQG53_05525</name>
    <name evidence="3" type="ORF">I6H83_16900</name>
</gene>
<name>A0A410NVG0_BREDI</name>
<protein>
    <submittedName>
        <fullName evidence="2">Helix-turn-helix domain-containing protein</fullName>
    </submittedName>
</protein>
<dbReference type="Proteomes" id="UP000287388">
    <property type="component" value="Chromosome"/>
</dbReference>
<dbReference type="RefSeq" id="WP_128719361.1">
    <property type="nucleotide sequence ID" value="NZ_BJNC01000040.1"/>
</dbReference>
<reference evidence="2 4" key="1">
    <citation type="submission" date="2019-01" db="EMBL/GenBank/DDBJ databases">
        <title>Brevundimonas diminuta Genome sequencing and assembly.</title>
        <authorList>
            <person name="Chen H."/>
        </authorList>
    </citation>
    <scope>NUCLEOTIDE SEQUENCE [LARGE SCALE GENOMIC DNA]</scope>
    <source>
        <strain evidence="2">ATCC</strain>
        <strain evidence="4">ATCC(B) 19146</strain>
    </source>
</reference>
<dbReference type="Gene3D" id="1.10.260.40">
    <property type="entry name" value="lambda repressor-like DNA-binding domains"/>
    <property type="match status" value="1"/>
</dbReference>
<dbReference type="GO" id="GO:0003677">
    <property type="term" value="F:DNA binding"/>
    <property type="evidence" value="ECO:0007669"/>
    <property type="project" value="InterPro"/>
</dbReference>
<feature type="domain" description="HTH cro/C1-type" evidence="1">
    <location>
        <begin position="23"/>
        <end position="54"/>
    </location>
</feature>
<evidence type="ECO:0000313" key="4">
    <source>
        <dbReference type="Proteomes" id="UP000287388"/>
    </source>
</evidence>
<dbReference type="AlphaFoldDB" id="A0A410NVG0"/>
<accession>A0A410NVG0</accession>
<keyword evidence="5" id="KW-1185">Reference proteome</keyword>
<dbReference type="EMBL" id="CP066026">
    <property type="protein sequence ID" value="QQB88772.1"/>
    <property type="molecule type" value="Genomic_DNA"/>
</dbReference>
<dbReference type="Pfam" id="PF01381">
    <property type="entry name" value="HTH_3"/>
    <property type="match status" value="1"/>
</dbReference>
<evidence type="ECO:0000259" key="1">
    <source>
        <dbReference type="Pfam" id="PF01381"/>
    </source>
</evidence>
<dbReference type="SUPFAM" id="SSF47413">
    <property type="entry name" value="lambda repressor-like DNA-binding domains"/>
    <property type="match status" value="1"/>
</dbReference>
<evidence type="ECO:0000313" key="3">
    <source>
        <dbReference type="EMBL" id="QQB88772.1"/>
    </source>
</evidence>
<dbReference type="Proteomes" id="UP000596117">
    <property type="component" value="Chromosome"/>
</dbReference>
<evidence type="ECO:0000313" key="2">
    <source>
        <dbReference type="EMBL" id="QAT13862.1"/>
    </source>
</evidence>
<proteinExistence type="predicted"/>